<dbReference type="InterPro" id="IPR045861">
    <property type="entry name" value="CorA_cytoplasmic_dom"/>
</dbReference>
<keyword evidence="3" id="KW-0813">Transport</keyword>
<evidence type="ECO:0000256" key="7">
    <source>
        <dbReference type="ARBA" id="ARBA00023136"/>
    </source>
</evidence>
<dbReference type="Gene3D" id="3.30.460.20">
    <property type="entry name" value="CorA soluble domain-like"/>
    <property type="match status" value="1"/>
</dbReference>
<keyword evidence="5 8" id="KW-0812">Transmembrane</keyword>
<dbReference type="PANTHER" id="PTHR46494:SF1">
    <property type="entry name" value="CORA FAMILY METAL ION TRANSPORTER (EUROFUNG)"/>
    <property type="match status" value="1"/>
</dbReference>
<evidence type="ECO:0008006" key="11">
    <source>
        <dbReference type="Google" id="ProtNLM"/>
    </source>
</evidence>
<evidence type="ECO:0000256" key="3">
    <source>
        <dbReference type="ARBA" id="ARBA00022448"/>
    </source>
</evidence>
<comment type="caution">
    <text evidence="9">The sequence shown here is derived from an EMBL/GenBank/DDBJ whole genome shotgun (WGS) entry which is preliminary data.</text>
</comment>
<dbReference type="PANTHER" id="PTHR46494">
    <property type="entry name" value="CORA FAMILY METAL ION TRANSPORTER (EUROFUNG)"/>
    <property type="match status" value="1"/>
</dbReference>
<dbReference type="Gene3D" id="1.20.58.340">
    <property type="entry name" value="Magnesium transport protein CorA, transmembrane region"/>
    <property type="match status" value="2"/>
</dbReference>
<evidence type="ECO:0000256" key="1">
    <source>
        <dbReference type="ARBA" id="ARBA00004651"/>
    </source>
</evidence>
<evidence type="ECO:0000256" key="6">
    <source>
        <dbReference type="ARBA" id="ARBA00022989"/>
    </source>
</evidence>
<comment type="similarity">
    <text evidence="2">Belongs to the CorA metal ion transporter (MIT) (TC 1.A.35) family.</text>
</comment>
<accession>A0A2M8KW39</accession>
<dbReference type="Proteomes" id="UP000229098">
    <property type="component" value="Unassembled WGS sequence"/>
</dbReference>
<keyword evidence="6 8" id="KW-1133">Transmembrane helix</keyword>
<name>A0A2M8KW39_9BACT</name>
<dbReference type="GO" id="GO:0000287">
    <property type="term" value="F:magnesium ion binding"/>
    <property type="evidence" value="ECO:0007669"/>
    <property type="project" value="TreeGrafter"/>
</dbReference>
<evidence type="ECO:0000256" key="8">
    <source>
        <dbReference type="SAM" id="Phobius"/>
    </source>
</evidence>
<dbReference type="AlphaFoldDB" id="A0A2M8KW39"/>
<feature type="transmembrane region" description="Helical" evidence="8">
    <location>
        <begin position="246"/>
        <end position="267"/>
    </location>
</feature>
<evidence type="ECO:0000256" key="2">
    <source>
        <dbReference type="ARBA" id="ARBA00009765"/>
    </source>
</evidence>
<comment type="subcellular location">
    <subcellularLocation>
        <location evidence="1">Cell membrane</location>
        <topology evidence="1">Multi-pass membrane protein</topology>
    </subcellularLocation>
</comment>
<dbReference type="GO" id="GO:0005886">
    <property type="term" value="C:plasma membrane"/>
    <property type="evidence" value="ECO:0007669"/>
    <property type="project" value="UniProtKB-SubCell"/>
</dbReference>
<dbReference type="EMBL" id="PFEF01000010">
    <property type="protein sequence ID" value="PJE64127.1"/>
    <property type="molecule type" value="Genomic_DNA"/>
</dbReference>
<feature type="transmembrane region" description="Helical" evidence="8">
    <location>
        <begin position="279"/>
        <end position="297"/>
    </location>
</feature>
<keyword evidence="7 8" id="KW-0472">Membrane</keyword>
<evidence type="ECO:0000313" key="9">
    <source>
        <dbReference type="EMBL" id="PJE64127.1"/>
    </source>
</evidence>
<gene>
    <name evidence="9" type="ORF">COU90_04630</name>
</gene>
<dbReference type="GO" id="GO:0050897">
    <property type="term" value="F:cobalt ion binding"/>
    <property type="evidence" value="ECO:0007669"/>
    <property type="project" value="TreeGrafter"/>
</dbReference>
<proteinExistence type="inferred from homology"/>
<evidence type="ECO:0000256" key="5">
    <source>
        <dbReference type="ARBA" id="ARBA00022692"/>
    </source>
</evidence>
<dbReference type="GO" id="GO:0015087">
    <property type="term" value="F:cobalt ion transmembrane transporter activity"/>
    <property type="evidence" value="ECO:0007669"/>
    <property type="project" value="TreeGrafter"/>
</dbReference>
<evidence type="ECO:0000313" key="10">
    <source>
        <dbReference type="Proteomes" id="UP000229098"/>
    </source>
</evidence>
<dbReference type="GO" id="GO:0015095">
    <property type="term" value="F:magnesium ion transmembrane transporter activity"/>
    <property type="evidence" value="ECO:0007669"/>
    <property type="project" value="TreeGrafter"/>
</dbReference>
<evidence type="ECO:0000256" key="4">
    <source>
        <dbReference type="ARBA" id="ARBA00022475"/>
    </source>
</evidence>
<organism evidence="9 10">
    <name type="scientific">Candidatus Ryanbacteria bacterium CG10_big_fil_rev_8_21_14_0_10_43_42</name>
    <dbReference type="NCBI Taxonomy" id="1974864"/>
    <lineage>
        <taxon>Bacteria</taxon>
        <taxon>Candidatus Ryaniibacteriota</taxon>
    </lineage>
</organism>
<dbReference type="InterPro" id="IPR002523">
    <property type="entry name" value="MgTranspt_CorA/ZnTranspt_ZntB"/>
</dbReference>
<dbReference type="SUPFAM" id="SSF144083">
    <property type="entry name" value="Magnesium transport protein CorA, transmembrane region"/>
    <property type="match status" value="1"/>
</dbReference>
<reference evidence="10" key="1">
    <citation type="submission" date="2017-09" db="EMBL/GenBank/DDBJ databases">
        <title>Depth-based differentiation of microbial function through sediment-hosted aquifers and enrichment of novel symbionts in the deep terrestrial subsurface.</title>
        <authorList>
            <person name="Probst A.J."/>
            <person name="Ladd B."/>
            <person name="Jarett J.K."/>
            <person name="Geller-Mcgrath D.E."/>
            <person name="Sieber C.M.K."/>
            <person name="Emerson J.B."/>
            <person name="Anantharaman K."/>
            <person name="Thomas B.C."/>
            <person name="Malmstrom R."/>
            <person name="Stieglmeier M."/>
            <person name="Klingl A."/>
            <person name="Woyke T."/>
            <person name="Ryan C.M."/>
            <person name="Banfield J.F."/>
        </authorList>
    </citation>
    <scope>NUCLEOTIDE SEQUENCE [LARGE SCALE GENOMIC DNA]</scope>
</reference>
<keyword evidence="4" id="KW-1003">Cell membrane</keyword>
<dbReference type="Pfam" id="PF01544">
    <property type="entry name" value="CorA"/>
    <property type="match status" value="1"/>
</dbReference>
<dbReference type="InterPro" id="IPR045863">
    <property type="entry name" value="CorA_TM1_TM2"/>
</dbReference>
<protein>
    <recommendedName>
        <fullName evidence="11">Magnesium transport protein CorA</fullName>
    </recommendedName>
</protein>
<sequence>MTKTIHGDAFVWTHLKKPKEEDLVTFAQKHDIHPLLADELTHPTFRPKVEQYDNFLYLILHFPVYNDHDSNHGKEIDFLIGKDFLITTQYHVIPALEEFIETVTNNKRIAKQYLAGAPGELLYHLLSYLFTNALTELETMDKKITRMESRIFKEPSQDLIEDISILRREILDFRRTMQPQESILASFEKEGILFFGNDMRPYITRIVSDYVRVWHILENHKETIEALHETNASLISMRTAEITKNLTIMAFITFPLTLLASLFGMNTKTFPIVGLPHDFWIIIGIMFAGIVTMYFFFRHRGWI</sequence>
<dbReference type="CDD" id="cd12822">
    <property type="entry name" value="TmCorA-like"/>
    <property type="match status" value="1"/>
</dbReference>
<dbReference type="SUPFAM" id="SSF143865">
    <property type="entry name" value="CorA soluble domain-like"/>
    <property type="match status" value="1"/>
</dbReference>